<dbReference type="PANTHER" id="PTHR12223">
    <property type="entry name" value="VESICULAR MANNOSE-BINDING LECTIN"/>
    <property type="match status" value="1"/>
</dbReference>
<proteinExistence type="predicted"/>
<organism evidence="10 11">
    <name type="scientific">Tilletia horrida</name>
    <dbReference type="NCBI Taxonomy" id="155126"/>
    <lineage>
        <taxon>Eukaryota</taxon>
        <taxon>Fungi</taxon>
        <taxon>Dikarya</taxon>
        <taxon>Basidiomycota</taxon>
        <taxon>Ustilaginomycotina</taxon>
        <taxon>Exobasidiomycetes</taxon>
        <taxon>Tilletiales</taxon>
        <taxon>Tilletiaceae</taxon>
        <taxon>Tilletia</taxon>
    </lineage>
</organism>
<accession>A0AAN6JS96</accession>
<dbReference type="GO" id="GO:0005789">
    <property type="term" value="C:endoplasmic reticulum membrane"/>
    <property type="evidence" value="ECO:0007669"/>
    <property type="project" value="TreeGrafter"/>
</dbReference>
<feature type="transmembrane region" description="Helical" evidence="7">
    <location>
        <begin position="340"/>
        <end position="360"/>
    </location>
</feature>
<evidence type="ECO:0000256" key="2">
    <source>
        <dbReference type="ARBA" id="ARBA00022692"/>
    </source>
</evidence>
<keyword evidence="2 7" id="KW-0812">Transmembrane</keyword>
<dbReference type="CDD" id="cd07308">
    <property type="entry name" value="lectin_leg-like"/>
    <property type="match status" value="1"/>
</dbReference>
<keyword evidence="5 7" id="KW-0472">Membrane</keyword>
<feature type="domain" description="L-type lectin-like" evidence="9">
    <location>
        <begin position="41"/>
        <end position="264"/>
    </location>
</feature>
<dbReference type="GO" id="GO:0005793">
    <property type="term" value="C:endoplasmic reticulum-Golgi intermediate compartment"/>
    <property type="evidence" value="ECO:0007669"/>
    <property type="project" value="TreeGrafter"/>
</dbReference>
<evidence type="ECO:0000256" key="6">
    <source>
        <dbReference type="SAM" id="MobiDB-lite"/>
    </source>
</evidence>
<evidence type="ECO:0000256" key="5">
    <source>
        <dbReference type="ARBA" id="ARBA00023136"/>
    </source>
</evidence>
<evidence type="ECO:0000256" key="1">
    <source>
        <dbReference type="ARBA" id="ARBA00004479"/>
    </source>
</evidence>
<dbReference type="GO" id="GO:0006888">
    <property type="term" value="P:endoplasmic reticulum to Golgi vesicle-mediated transport"/>
    <property type="evidence" value="ECO:0007669"/>
    <property type="project" value="TreeGrafter"/>
</dbReference>
<feature type="region of interest" description="Disordered" evidence="6">
    <location>
        <begin position="282"/>
        <end position="313"/>
    </location>
</feature>
<sequence>MRSTTLLGIFASALLGLTPPSSSLVSAQKHGQNEKLGTDAVVPLRTHSIHAPYVDSDLQNKFWDFGGDAIIDTNRAVRLTLDKPSQTGWLWSRLVLPPQNFEITVDFNIDGESSHLYGDGMAMWLTTERAKPGPVFGSKDYWIGLGIFFDTYMNQRHPHSFPRISLMVNNGDKSYNVGTDGEGQMEAACSIDIRRSSVPTRAKLTYIIGVSLELELQHEEHDEWESCFKVYNVTAPLNPYLGFSALTGAVSDSHDIVSVSTNTLIFKQRTLEEFRAQRQKAKEVHGVKGTGGGGRGKGRGKRPSLTSPGRTIDRDYIGTHHESQGFWGFLMGLFHFLRFLLKWVLILGAIGGAILVGLTYHRRQQAKRF</sequence>
<dbReference type="Gene3D" id="2.60.120.200">
    <property type="match status" value="1"/>
</dbReference>
<evidence type="ECO:0000256" key="4">
    <source>
        <dbReference type="ARBA" id="ARBA00022989"/>
    </source>
</evidence>
<dbReference type="EMBL" id="JAPDMZ010000168">
    <property type="protein sequence ID" value="KAK0547210.1"/>
    <property type="molecule type" value="Genomic_DNA"/>
</dbReference>
<comment type="caution">
    <text evidence="10">The sequence shown here is derived from an EMBL/GenBank/DDBJ whole genome shotgun (WGS) entry which is preliminary data.</text>
</comment>
<dbReference type="GO" id="GO:0030134">
    <property type="term" value="C:COPII-coated ER to Golgi transport vesicle"/>
    <property type="evidence" value="ECO:0007669"/>
    <property type="project" value="TreeGrafter"/>
</dbReference>
<dbReference type="PROSITE" id="PS51328">
    <property type="entry name" value="L_LECTIN_LIKE"/>
    <property type="match status" value="1"/>
</dbReference>
<evidence type="ECO:0000256" key="3">
    <source>
        <dbReference type="ARBA" id="ARBA00022729"/>
    </source>
</evidence>
<comment type="subcellular location">
    <subcellularLocation>
        <location evidence="1">Membrane</location>
        <topology evidence="1">Single-pass type I membrane protein</topology>
    </subcellularLocation>
</comment>
<dbReference type="AlphaFoldDB" id="A0AAN6JS96"/>
<protein>
    <recommendedName>
        <fullName evidence="9">L-type lectin-like domain-containing protein</fullName>
    </recommendedName>
</protein>
<evidence type="ECO:0000256" key="8">
    <source>
        <dbReference type="SAM" id="SignalP"/>
    </source>
</evidence>
<evidence type="ECO:0000259" key="9">
    <source>
        <dbReference type="PROSITE" id="PS51328"/>
    </source>
</evidence>
<name>A0AAN6JS96_9BASI</name>
<reference evidence="10" key="1">
    <citation type="journal article" date="2023" name="PhytoFront">
        <title>Draft Genome Resources of Seven Strains of Tilletia horrida, Causal Agent of Kernel Smut of Rice.</title>
        <authorList>
            <person name="Khanal S."/>
            <person name="Antony Babu S."/>
            <person name="Zhou X.G."/>
        </authorList>
    </citation>
    <scope>NUCLEOTIDE SEQUENCE</scope>
    <source>
        <strain evidence="10">TX6</strain>
    </source>
</reference>
<dbReference type="InterPro" id="IPR051136">
    <property type="entry name" value="Intracellular_Lectin-GPT"/>
</dbReference>
<dbReference type="PANTHER" id="PTHR12223:SF45">
    <property type="entry name" value="RE50040P"/>
    <property type="match status" value="1"/>
</dbReference>
<evidence type="ECO:0000256" key="7">
    <source>
        <dbReference type="SAM" id="Phobius"/>
    </source>
</evidence>
<dbReference type="Pfam" id="PF03388">
    <property type="entry name" value="Lectin_leg-like"/>
    <property type="match status" value="1"/>
</dbReference>
<dbReference type="SUPFAM" id="SSF49899">
    <property type="entry name" value="Concanavalin A-like lectins/glucanases"/>
    <property type="match status" value="1"/>
</dbReference>
<dbReference type="GO" id="GO:0005537">
    <property type="term" value="F:D-mannose binding"/>
    <property type="evidence" value="ECO:0007669"/>
    <property type="project" value="TreeGrafter"/>
</dbReference>
<feature type="signal peptide" evidence="8">
    <location>
        <begin position="1"/>
        <end position="23"/>
    </location>
</feature>
<evidence type="ECO:0000313" key="11">
    <source>
        <dbReference type="Proteomes" id="UP001176517"/>
    </source>
</evidence>
<keyword evidence="4 7" id="KW-1133">Transmembrane helix</keyword>
<feature type="chain" id="PRO_5043041677" description="L-type lectin-like domain-containing protein" evidence="8">
    <location>
        <begin position="24"/>
        <end position="369"/>
    </location>
</feature>
<dbReference type="Proteomes" id="UP001176517">
    <property type="component" value="Unassembled WGS sequence"/>
</dbReference>
<keyword evidence="11" id="KW-1185">Reference proteome</keyword>
<dbReference type="GO" id="GO:0000139">
    <property type="term" value="C:Golgi membrane"/>
    <property type="evidence" value="ECO:0007669"/>
    <property type="project" value="TreeGrafter"/>
</dbReference>
<dbReference type="InterPro" id="IPR013320">
    <property type="entry name" value="ConA-like_dom_sf"/>
</dbReference>
<keyword evidence="3 8" id="KW-0732">Signal</keyword>
<dbReference type="InterPro" id="IPR005052">
    <property type="entry name" value="Lectin_leg"/>
</dbReference>
<gene>
    <name evidence="10" type="ORF">OC846_004965</name>
</gene>
<evidence type="ECO:0000313" key="10">
    <source>
        <dbReference type="EMBL" id="KAK0547210.1"/>
    </source>
</evidence>